<keyword evidence="2" id="KW-1185">Reference proteome</keyword>
<dbReference type="AlphaFoldDB" id="A0AAD7BRL6"/>
<protein>
    <submittedName>
        <fullName evidence="1">Uncharacterized protein</fullName>
    </submittedName>
</protein>
<gene>
    <name evidence="1" type="ORF">FB45DRAFT_1059482</name>
</gene>
<dbReference type="EMBL" id="JARKIF010000010">
    <property type="protein sequence ID" value="KAJ7628789.1"/>
    <property type="molecule type" value="Genomic_DNA"/>
</dbReference>
<name>A0AAD7BRL6_9AGAR</name>
<evidence type="ECO:0000313" key="2">
    <source>
        <dbReference type="Proteomes" id="UP001221142"/>
    </source>
</evidence>
<organism evidence="1 2">
    <name type="scientific">Roridomyces roridus</name>
    <dbReference type="NCBI Taxonomy" id="1738132"/>
    <lineage>
        <taxon>Eukaryota</taxon>
        <taxon>Fungi</taxon>
        <taxon>Dikarya</taxon>
        <taxon>Basidiomycota</taxon>
        <taxon>Agaricomycotina</taxon>
        <taxon>Agaricomycetes</taxon>
        <taxon>Agaricomycetidae</taxon>
        <taxon>Agaricales</taxon>
        <taxon>Marasmiineae</taxon>
        <taxon>Mycenaceae</taxon>
        <taxon>Roridomyces</taxon>
    </lineage>
</organism>
<reference evidence="1" key="1">
    <citation type="submission" date="2023-03" db="EMBL/GenBank/DDBJ databases">
        <title>Massive genome expansion in bonnet fungi (Mycena s.s.) driven by repeated elements and novel gene families across ecological guilds.</title>
        <authorList>
            <consortium name="Lawrence Berkeley National Laboratory"/>
            <person name="Harder C.B."/>
            <person name="Miyauchi S."/>
            <person name="Viragh M."/>
            <person name="Kuo A."/>
            <person name="Thoen E."/>
            <person name="Andreopoulos B."/>
            <person name="Lu D."/>
            <person name="Skrede I."/>
            <person name="Drula E."/>
            <person name="Henrissat B."/>
            <person name="Morin E."/>
            <person name="Kohler A."/>
            <person name="Barry K."/>
            <person name="LaButti K."/>
            <person name="Morin E."/>
            <person name="Salamov A."/>
            <person name="Lipzen A."/>
            <person name="Mereny Z."/>
            <person name="Hegedus B."/>
            <person name="Baldrian P."/>
            <person name="Stursova M."/>
            <person name="Weitz H."/>
            <person name="Taylor A."/>
            <person name="Grigoriev I.V."/>
            <person name="Nagy L.G."/>
            <person name="Martin F."/>
            <person name="Kauserud H."/>
        </authorList>
    </citation>
    <scope>NUCLEOTIDE SEQUENCE</scope>
    <source>
        <strain evidence="1">9284</strain>
    </source>
</reference>
<comment type="caution">
    <text evidence="1">The sequence shown here is derived from an EMBL/GenBank/DDBJ whole genome shotgun (WGS) entry which is preliminary data.</text>
</comment>
<proteinExistence type="predicted"/>
<evidence type="ECO:0000313" key="1">
    <source>
        <dbReference type="EMBL" id="KAJ7628789.1"/>
    </source>
</evidence>
<sequence>MSVPQELIDLIVDNLDADAPSLKSCSIAASTFLMPSQAHLFRKIEILPPPTRNTSDSNPCQRFHKILTSSPHLASLVQELRIVLVGSETSFEYDEDGEYLEERHPPWVMSGRTLALVLPLLKLKRISLVEDSPGDWNGGGDFSMKWSTLGRSLKSALTDVFSSPRLESALLRGIVVHSPKDLLSLFSDATALKSLSLSRVYFEQGWQAHQAWPEAQPWRPQLSSLLLSEIEGDMITRYFINPRIDLSQIISFTAASNISTTKDAVIAAVVSHNHVQDLGVYRAERLDIKPNLRSLRLFTTNMYTTMSDTFRSIPVDSQLESITFDGIMSLMFPSLDAMIASVIARLPSLRRVDIRVIPDERKNFSAWSTNLRDFLPSLETRGLLKITVFGDNNCFVDWE</sequence>
<dbReference type="Proteomes" id="UP001221142">
    <property type="component" value="Unassembled WGS sequence"/>
</dbReference>
<dbReference type="SUPFAM" id="SSF52047">
    <property type="entry name" value="RNI-like"/>
    <property type="match status" value="1"/>
</dbReference>
<accession>A0AAD7BRL6</accession>